<sequence>MWAPFFAYGPQPDARLHRRPVHRLDPQRLQHVVPAGENRVICDARTGKIIAIVIHNFCKSDPTLQWLMRVVERGVHFKKSVRLEDPGSLVLMGYTAGARSCPIFYWARNVRSKKFDTEMEQFNYESSSVFALFWNLCRSHLPDEIISDIQSFLDTGIPRMDAGGAMASGDAPGAGHYTVSPAPDVSFTFHEAQLAPPTGVFAANYSRAVHYEHQPHDYSISWTLARSDPPSAGGNFFISQYGIRVEQAPNTVVVWMPKQPHGTSLQHLDPLDKEPPFLQTGLAFITSPRILKVWDDFEQKRITKEEALSLLDEKDDVKYE</sequence>
<name>A0ACD3A0K9_9AGAR</name>
<organism evidence="1 2">
    <name type="scientific">Pluteus cervinus</name>
    <dbReference type="NCBI Taxonomy" id="181527"/>
    <lineage>
        <taxon>Eukaryota</taxon>
        <taxon>Fungi</taxon>
        <taxon>Dikarya</taxon>
        <taxon>Basidiomycota</taxon>
        <taxon>Agaricomycotina</taxon>
        <taxon>Agaricomycetes</taxon>
        <taxon>Agaricomycetidae</taxon>
        <taxon>Agaricales</taxon>
        <taxon>Pluteineae</taxon>
        <taxon>Pluteaceae</taxon>
        <taxon>Pluteus</taxon>
    </lineage>
</organism>
<protein>
    <submittedName>
        <fullName evidence="1">Uncharacterized protein</fullName>
    </submittedName>
</protein>
<evidence type="ECO:0000313" key="2">
    <source>
        <dbReference type="Proteomes" id="UP000308600"/>
    </source>
</evidence>
<accession>A0ACD3A0K9</accession>
<gene>
    <name evidence="1" type="ORF">BDN72DRAFT_781097</name>
</gene>
<reference evidence="1 2" key="1">
    <citation type="journal article" date="2019" name="Nat. Ecol. Evol.">
        <title>Megaphylogeny resolves global patterns of mushroom evolution.</title>
        <authorList>
            <person name="Varga T."/>
            <person name="Krizsan K."/>
            <person name="Foldi C."/>
            <person name="Dima B."/>
            <person name="Sanchez-Garcia M."/>
            <person name="Sanchez-Ramirez S."/>
            <person name="Szollosi G.J."/>
            <person name="Szarkandi J.G."/>
            <person name="Papp V."/>
            <person name="Albert L."/>
            <person name="Andreopoulos W."/>
            <person name="Angelini C."/>
            <person name="Antonin V."/>
            <person name="Barry K.W."/>
            <person name="Bougher N.L."/>
            <person name="Buchanan P."/>
            <person name="Buyck B."/>
            <person name="Bense V."/>
            <person name="Catcheside P."/>
            <person name="Chovatia M."/>
            <person name="Cooper J."/>
            <person name="Damon W."/>
            <person name="Desjardin D."/>
            <person name="Finy P."/>
            <person name="Geml J."/>
            <person name="Haridas S."/>
            <person name="Hughes K."/>
            <person name="Justo A."/>
            <person name="Karasinski D."/>
            <person name="Kautmanova I."/>
            <person name="Kiss B."/>
            <person name="Kocsube S."/>
            <person name="Kotiranta H."/>
            <person name="LaButti K.M."/>
            <person name="Lechner B.E."/>
            <person name="Liimatainen K."/>
            <person name="Lipzen A."/>
            <person name="Lukacs Z."/>
            <person name="Mihaltcheva S."/>
            <person name="Morgado L.N."/>
            <person name="Niskanen T."/>
            <person name="Noordeloos M.E."/>
            <person name="Ohm R.A."/>
            <person name="Ortiz-Santana B."/>
            <person name="Ovrebo C."/>
            <person name="Racz N."/>
            <person name="Riley R."/>
            <person name="Savchenko A."/>
            <person name="Shiryaev A."/>
            <person name="Soop K."/>
            <person name="Spirin V."/>
            <person name="Szebenyi C."/>
            <person name="Tomsovsky M."/>
            <person name="Tulloss R.E."/>
            <person name="Uehling J."/>
            <person name="Grigoriev I.V."/>
            <person name="Vagvolgyi C."/>
            <person name="Papp T."/>
            <person name="Martin F.M."/>
            <person name="Miettinen O."/>
            <person name="Hibbett D.S."/>
            <person name="Nagy L.G."/>
        </authorList>
    </citation>
    <scope>NUCLEOTIDE SEQUENCE [LARGE SCALE GENOMIC DNA]</scope>
    <source>
        <strain evidence="1 2">NL-1719</strain>
    </source>
</reference>
<evidence type="ECO:0000313" key="1">
    <source>
        <dbReference type="EMBL" id="TFK59173.1"/>
    </source>
</evidence>
<keyword evidence="2" id="KW-1185">Reference proteome</keyword>
<dbReference type="EMBL" id="ML209059">
    <property type="protein sequence ID" value="TFK59173.1"/>
    <property type="molecule type" value="Genomic_DNA"/>
</dbReference>
<proteinExistence type="predicted"/>
<dbReference type="Proteomes" id="UP000308600">
    <property type="component" value="Unassembled WGS sequence"/>
</dbReference>